<evidence type="ECO:0000256" key="4">
    <source>
        <dbReference type="ARBA" id="ARBA00022485"/>
    </source>
</evidence>
<dbReference type="Gene3D" id="3.40.228.10">
    <property type="entry name" value="Dimethylsulfoxide Reductase, domain 2"/>
    <property type="match status" value="1"/>
</dbReference>
<keyword evidence="7" id="KW-0560">Oxidoreductase</keyword>
<evidence type="ECO:0000256" key="9">
    <source>
        <dbReference type="ARBA" id="ARBA00023014"/>
    </source>
</evidence>
<evidence type="ECO:0000256" key="2">
    <source>
        <dbReference type="ARBA" id="ARBA00001966"/>
    </source>
</evidence>
<dbReference type="PROSITE" id="PS51669">
    <property type="entry name" value="4FE4S_MOW_BIS_MGD"/>
    <property type="match status" value="1"/>
</dbReference>
<keyword evidence="5" id="KW-0500">Molybdenum</keyword>
<evidence type="ECO:0000256" key="8">
    <source>
        <dbReference type="ARBA" id="ARBA00023004"/>
    </source>
</evidence>
<dbReference type="PANTHER" id="PTHR43105">
    <property type="entry name" value="RESPIRATORY NITRATE REDUCTASE"/>
    <property type="match status" value="1"/>
</dbReference>
<dbReference type="eggNOG" id="COG0243">
    <property type="taxonomic scope" value="Bacteria"/>
</dbReference>
<keyword evidence="9" id="KW-0411">Iron-sulfur</keyword>
<dbReference type="Pfam" id="PF04879">
    <property type="entry name" value="Molybdop_Fe4S4"/>
    <property type="match status" value="1"/>
</dbReference>
<dbReference type="SUPFAM" id="SSF50692">
    <property type="entry name" value="ADC-like"/>
    <property type="match status" value="1"/>
</dbReference>
<feature type="domain" description="4Fe-4S Mo/W bis-MGD-type" evidence="11">
    <location>
        <begin position="4"/>
        <end position="60"/>
    </location>
</feature>
<gene>
    <name evidence="12" type="ORF">MPL1_10507</name>
</gene>
<dbReference type="Proteomes" id="UP000012019">
    <property type="component" value="Unassembled WGS sequence"/>
</dbReference>
<dbReference type="InterPro" id="IPR027467">
    <property type="entry name" value="MopterinOxRdtase_cofactor_BS"/>
</dbReference>
<evidence type="ECO:0000313" key="12">
    <source>
        <dbReference type="EMBL" id="EMR12359.1"/>
    </source>
</evidence>
<dbReference type="InterPro" id="IPR006963">
    <property type="entry name" value="Mopterin_OxRdtase_4Fe-4S_dom"/>
</dbReference>
<dbReference type="STRING" id="1286106.MPL1_10507"/>
<dbReference type="InterPro" id="IPR041957">
    <property type="entry name" value="CT_Nitrate-R-NapA-like"/>
</dbReference>
<dbReference type="GO" id="GO:0016491">
    <property type="term" value="F:oxidoreductase activity"/>
    <property type="evidence" value="ECO:0007669"/>
    <property type="project" value="UniProtKB-KW"/>
</dbReference>
<dbReference type="Pfam" id="PF00384">
    <property type="entry name" value="Molybdopterin"/>
    <property type="match status" value="1"/>
</dbReference>
<dbReference type="Pfam" id="PF01568">
    <property type="entry name" value="Molydop_binding"/>
    <property type="match status" value="1"/>
</dbReference>
<proteinExistence type="inferred from homology"/>
<protein>
    <submittedName>
        <fullName evidence="12">Assimilatory nitrate reductase large subunit</fullName>
    </submittedName>
</protein>
<dbReference type="SMART" id="SM00926">
    <property type="entry name" value="Molybdop_Fe4S4"/>
    <property type="match status" value="1"/>
</dbReference>
<evidence type="ECO:0000256" key="5">
    <source>
        <dbReference type="ARBA" id="ARBA00022505"/>
    </source>
</evidence>
<evidence type="ECO:0000256" key="6">
    <source>
        <dbReference type="ARBA" id="ARBA00022723"/>
    </source>
</evidence>
<keyword evidence="8" id="KW-0408">Iron</keyword>
<dbReference type="Gene3D" id="1.10.10.1100">
    <property type="entry name" value="BFD-like [2Fe-2S]-binding domain"/>
    <property type="match status" value="1"/>
</dbReference>
<dbReference type="InterPro" id="IPR009010">
    <property type="entry name" value="Asp_de-COase-like_dom_sf"/>
</dbReference>
<dbReference type="AlphaFoldDB" id="M7PPI1"/>
<sequence length="884" mass="97072">MTLATTTRTTCPYCGVGCGVLASTLEDGTVEIQGDPLHPANLGRLCSKGSALGETVGLDGRLLHPVVDGKQVSWDEALDTVSERLQTIIQEHGPDSVAFYLSGQLLTEDYYVANKLMKGFIGSGNIDTNSRLCMSSAVAAYKRALGSDTVPCSYEDLEIADLLVIAGSNAAWCHPVLFQRISKAKELRPDMKVVVIDPRRTATCDLADLHLPVKPGSDAYLFNGLLNYLKQHDKLDWRFIEQHVDGFADALQAAKTSSASIPAVAAACELPESDVAEFFRLFAQTERSISFYSQGINQSSSGTDKCNAILNCHLATGRIGKPGMGPFSITGQPNAMGGREVGGLSNMLAAHMDIDNPSHRDLVSRFWKTDRLTTTPGRKAVDMFKDLGSGKIKAVWVLATNPVVSLPEADAVKKALEQCELLIVSDIEQQTDTTRHAHVLLPALAWGEKSGTVTNSERRISRQRAFLPAPGEARADWWMIAEVAKRMGFAEAFDFNSAADVFREHAALSGFENNNLRDFDISALATMSDSQFEQLKPVQWPVNEAAPKGTARLFTEHQFNTANGKAKMIAVDPRLPANHCDIEYPLVLNTGRIRDQWHTMTRTSRAPRLAAHMPEPVVEIHPMDAATWQLKDGALAELTSRWGRLIGRVNHSNSQRPGSVFVPIHWNSQFAALARVATLVNAVTDPLSGQPELKQTPVSIRAFNAEWHGFVLSRQPLDLGDTAYWVKVRGEQFWRYELAGESALPEASEWVRVLLGPEGDWLDFSDQKAGRYRAAKFSGDSLQAVAFIARDFQLPQRQWLSELFSRETLNQAERMSLLSGRPASGLPDQGKMICACFGVGEKTIEQGICERRLTSVDQIGDALKAGTNCGSCIPELQQMLRRLQ</sequence>
<comment type="similarity">
    <text evidence="3">Belongs to the prokaryotic molybdopterin-containing oxidoreductase family. NasA/NapA/NarB subfamily.</text>
</comment>
<dbReference type="CDD" id="cd02754">
    <property type="entry name" value="MopB_Nitrate-R-NapA-like"/>
    <property type="match status" value="1"/>
</dbReference>
<keyword evidence="13" id="KW-1185">Reference proteome</keyword>
<dbReference type="InterPro" id="IPR050123">
    <property type="entry name" value="Prok_molybdopt-oxidoreductase"/>
</dbReference>
<evidence type="ECO:0000259" key="11">
    <source>
        <dbReference type="PROSITE" id="PS51669"/>
    </source>
</evidence>
<dbReference type="CDD" id="cd02791">
    <property type="entry name" value="MopB_CT_Nitrate-R-NapA-like"/>
    <property type="match status" value="1"/>
</dbReference>
<dbReference type="GO" id="GO:0051539">
    <property type="term" value="F:4 iron, 4 sulfur cluster binding"/>
    <property type="evidence" value="ECO:0007669"/>
    <property type="project" value="UniProtKB-KW"/>
</dbReference>
<dbReference type="GO" id="GO:0045333">
    <property type="term" value="P:cellular respiration"/>
    <property type="evidence" value="ECO:0007669"/>
    <property type="project" value="UniProtKB-ARBA"/>
</dbReference>
<comment type="cofactor">
    <cofactor evidence="1">
        <name>Mo-bis(molybdopterin guanine dinucleotide)</name>
        <dbReference type="ChEBI" id="CHEBI:60539"/>
    </cofactor>
</comment>
<dbReference type="InterPro" id="IPR041854">
    <property type="entry name" value="BFD-like_2Fe2S-bd_dom_sf"/>
</dbReference>
<dbReference type="RefSeq" id="WP_009727071.1">
    <property type="nucleotide sequence ID" value="NZ_APHR01000058.1"/>
</dbReference>
<dbReference type="InterPro" id="IPR006657">
    <property type="entry name" value="MoPterin_dinucl-bd_dom"/>
</dbReference>
<dbReference type="GO" id="GO:0043546">
    <property type="term" value="F:molybdopterin cofactor binding"/>
    <property type="evidence" value="ECO:0007669"/>
    <property type="project" value="InterPro"/>
</dbReference>
<evidence type="ECO:0000256" key="3">
    <source>
        <dbReference type="ARBA" id="ARBA00008747"/>
    </source>
</evidence>
<dbReference type="InterPro" id="IPR007419">
    <property type="entry name" value="BFD-like_2Fe2S-bd_dom"/>
</dbReference>
<name>M7PPI1_9GAMM</name>
<reference evidence="12 13" key="1">
    <citation type="journal article" date="2013" name="Genome Announc.">
        <title>Draft Genome Sequence of Methylophaga lonarensis MPLT, a Haloalkaliphilic (Non-Methane-Utilizing) Methylotroph.</title>
        <authorList>
            <person name="Shetty S.A."/>
            <person name="Marathe N.P."/>
            <person name="Munot H."/>
            <person name="Antony C.P."/>
            <person name="Dhotre D.P."/>
            <person name="Murrell J.C."/>
            <person name="Shouche Y.S."/>
        </authorList>
    </citation>
    <scope>NUCLEOTIDE SEQUENCE [LARGE SCALE GENOMIC DNA]</scope>
    <source>
        <strain evidence="12 13">MPL</strain>
    </source>
</reference>
<dbReference type="Gene3D" id="2.40.40.20">
    <property type="match status" value="1"/>
</dbReference>
<keyword evidence="10" id="KW-0534">Nitrate assimilation</keyword>
<accession>M7PPI1</accession>
<dbReference type="PATRIC" id="fig|1286106.3.peg.2104"/>
<comment type="caution">
    <text evidence="12">The sequence shown here is derived from an EMBL/GenBank/DDBJ whole genome shotgun (WGS) entry which is preliminary data.</text>
</comment>
<comment type="cofactor">
    <cofactor evidence="2">
        <name>[4Fe-4S] cluster</name>
        <dbReference type="ChEBI" id="CHEBI:49883"/>
    </cofactor>
</comment>
<evidence type="ECO:0000256" key="1">
    <source>
        <dbReference type="ARBA" id="ARBA00001942"/>
    </source>
</evidence>
<evidence type="ECO:0000256" key="10">
    <source>
        <dbReference type="ARBA" id="ARBA00023063"/>
    </source>
</evidence>
<dbReference type="EMBL" id="APHR01000058">
    <property type="protein sequence ID" value="EMR12359.1"/>
    <property type="molecule type" value="Genomic_DNA"/>
</dbReference>
<dbReference type="GO" id="GO:0046872">
    <property type="term" value="F:metal ion binding"/>
    <property type="evidence" value="ECO:0007669"/>
    <property type="project" value="UniProtKB-KW"/>
</dbReference>
<dbReference type="InterPro" id="IPR006656">
    <property type="entry name" value="Mopterin_OxRdtase"/>
</dbReference>
<dbReference type="SUPFAM" id="SSF53706">
    <property type="entry name" value="Formate dehydrogenase/DMSO reductase, domains 1-3"/>
    <property type="match status" value="1"/>
</dbReference>
<dbReference type="Gene3D" id="3.40.50.740">
    <property type="match status" value="1"/>
</dbReference>
<keyword evidence="4" id="KW-0004">4Fe-4S</keyword>
<dbReference type="GO" id="GO:0016020">
    <property type="term" value="C:membrane"/>
    <property type="evidence" value="ECO:0007669"/>
    <property type="project" value="TreeGrafter"/>
</dbReference>
<evidence type="ECO:0000313" key="13">
    <source>
        <dbReference type="Proteomes" id="UP000012019"/>
    </source>
</evidence>
<organism evidence="12 13">
    <name type="scientific">Methylophaga lonarensis MPL</name>
    <dbReference type="NCBI Taxonomy" id="1286106"/>
    <lineage>
        <taxon>Bacteria</taxon>
        <taxon>Pseudomonadati</taxon>
        <taxon>Pseudomonadota</taxon>
        <taxon>Gammaproteobacteria</taxon>
        <taxon>Thiotrichales</taxon>
        <taxon>Piscirickettsiaceae</taxon>
        <taxon>Methylophaga</taxon>
    </lineage>
</organism>
<dbReference type="PROSITE" id="PS00551">
    <property type="entry name" value="MOLYBDOPTERIN_PROK_1"/>
    <property type="match status" value="1"/>
</dbReference>
<dbReference type="Pfam" id="PF04324">
    <property type="entry name" value="Fer2_BFD"/>
    <property type="match status" value="1"/>
</dbReference>
<dbReference type="GO" id="GO:0042128">
    <property type="term" value="P:nitrate assimilation"/>
    <property type="evidence" value="ECO:0007669"/>
    <property type="project" value="UniProtKB-KW"/>
</dbReference>
<keyword evidence="6" id="KW-0479">Metal-binding</keyword>
<dbReference type="PANTHER" id="PTHR43105:SF9">
    <property type="entry name" value="NADPH-FE(3+) OXIDOREDUCTASE SUBUNIT ALPHA"/>
    <property type="match status" value="1"/>
</dbReference>
<evidence type="ECO:0000256" key="7">
    <source>
        <dbReference type="ARBA" id="ARBA00023002"/>
    </source>
</evidence>
<dbReference type="GO" id="GO:1990204">
    <property type="term" value="C:oxidoreductase complex"/>
    <property type="evidence" value="ECO:0007669"/>
    <property type="project" value="UniProtKB-ARBA"/>
</dbReference>
<dbReference type="Gene3D" id="2.20.25.90">
    <property type="entry name" value="ADC-like domains"/>
    <property type="match status" value="1"/>
</dbReference>